<dbReference type="EMBL" id="CP024646">
    <property type="protein sequence ID" value="AZV28305.1"/>
    <property type="molecule type" value="Genomic_DNA"/>
</dbReference>
<protein>
    <submittedName>
        <fullName evidence="1">Glycosyl transferase</fullName>
    </submittedName>
</protein>
<keyword evidence="1" id="KW-0808">Transferase</keyword>
<dbReference type="GO" id="GO:0016740">
    <property type="term" value="F:transferase activity"/>
    <property type="evidence" value="ECO:0007669"/>
    <property type="project" value="UniProtKB-KW"/>
</dbReference>
<dbReference type="Gene3D" id="3.90.550.10">
    <property type="entry name" value="Spore Coat Polysaccharide Biosynthesis Protein SpsA, Chain A"/>
    <property type="match status" value="1"/>
</dbReference>
<evidence type="ECO:0000313" key="2">
    <source>
        <dbReference type="Proteomes" id="UP000282760"/>
    </source>
</evidence>
<dbReference type="SUPFAM" id="SSF53448">
    <property type="entry name" value="Nucleotide-diphospho-sugar transferases"/>
    <property type="match status" value="1"/>
</dbReference>
<dbReference type="Proteomes" id="UP000282760">
    <property type="component" value="Chromosome"/>
</dbReference>
<organism evidence="1 2">
    <name type="scientific">Pseudomonas syringae</name>
    <dbReference type="NCBI Taxonomy" id="317"/>
    <lineage>
        <taxon>Bacteria</taxon>
        <taxon>Pseudomonadati</taxon>
        <taxon>Pseudomonadota</taxon>
        <taxon>Gammaproteobacteria</taxon>
        <taxon>Pseudomonadales</taxon>
        <taxon>Pseudomonadaceae</taxon>
        <taxon>Pseudomonas</taxon>
    </lineage>
</organism>
<dbReference type="AlphaFoldDB" id="A0A3T0JXU7"/>
<evidence type="ECO:0000313" key="1">
    <source>
        <dbReference type="EMBL" id="AZV28305.1"/>
    </source>
</evidence>
<proteinExistence type="predicted"/>
<name>A0A3T0JXU7_PSESX</name>
<sequence length="418" mass="47022">MTQVHVFTSAAFNYIPKVRMLFNSLREHHPEWRLHLALADELRENVDLSSEPFDEVHPLSELNIPQWKAWAFCYRIVELATAIKPFTMSRLLALPDTAKVIYLDPDTVAFSRLDDILAALDESNIVLTPHQITPETSLAAVMDNEICSLKHGVYNLGFAAVAATDTGKAFANWWGERIYHFCRDDIPNGLFTDQKWIDLVPALFPGVGIMRTPRHNVAPWNLTTREITLDDNGTYLVNGEPLGFYHFTGFDSGAHRVMAAKNGGTNSAVSKLVNWYDDETKKLAEDPLAKEVWAYGQYSDGTPISKGARAVYRERIDLQRAFPEPFDASGFKAWWETQGKVEYPQFHDKSQEDAALLEFSRVLTPGFRGGMETVDWARVGGLLKQSILSPKTGGIMAKKGWEVLRNHGLRGLKNKLLG</sequence>
<reference evidence="1 2" key="1">
    <citation type="submission" date="2017-11" db="EMBL/GenBank/DDBJ databases">
        <title>Effect of PGPRs.</title>
        <authorList>
            <person name="Oliva R."/>
            <person name="Nong J."/>
            <person name="Roman V."/>
        </authorList>
    </citation>
    <scope>NUCLEOTIDE SEQUENCE [LARGE SCALE GENOMIC DNA]</scope>
    <source>
        <strain evidence="1">Inb918</strain>
    </source>
</reference>
<gene>
    <name evidence="1" type="ORF">CT157_20565</name>
</gene>
<dbReference type="InterPro" id="IPR029044">
    <property type="entry name" value="Nucleotide-diphossugar_trans"/>
</dbReference>
<accession>A0A3T0JXU7</accession>